<organism evidence="2 3">
    <name type="scientific">Granulicella pectinivorans</name>
    <dbReference type="NCBI Taxonomy" id="474950"/>
    <lineage>
        <taxon>Bacteria</taxon>
        <taxon>Pseudomonadati</taxon>
        <taxon>Acidobacteriota</taxon>
        <taxon>Terriglobia</taxon>
        <taxon>Terriglobales</taxon>
        <taxon>Acidobacteriaceae</taxon>
        <taxon>Granulicella</taxon>
    </lineage>
</organism>
<feature type="transmembrane region" description="Helical" evidence="1">
    <location>
        <begin position="27"/>
        <end position="47"/>
    </location>
</feature>
<keyword evidence="1" id="KW-1133">Transmembrane helix</keyword>
<proteinExistence type="predicted"/>
<feature type="transmembrane region" description="Helical" evidence="1">
    <location>
        <begin position="278"/>
        <end position="297"/>
    </location>
</feature>
<evidence type="ECO:0008006" key="4">
    <source>
        <dbReference type="Google" id="ProtNLM"/>
    </source>
</evidence>
<accession>A0A1I6N0B9</accession>
<feature type="transmembrane region" description="Helical" evidence="1">
    <location>
        <begin position="53"/>
        <end position="72"/>
    </location>
</feature>
<name>A0A1I6N0B9_9BACT</name>
<reference evidence="2 3" key="1">
    <citation type="submission" date="2016-10" db="EMBL/GenBank/DDBJ databases">
        <authorList>
            <person name="de Groot N.N."/>
        </authorList>
    </citation>
    <scope>NUCLEOTIDE SEQUENCE [LARGE SCALE GENOMIC DNA]</scope>
    <source>
        <strain evidence="2 3">DSM 21001</strain>
    </source>
</reference>
<dbReference type="EMBL" id="FOZL01000002">
    <property type="protein sequence ID" value="SFS21403.1"/>
    <property type="molecule type" value="Genomic_DNA"/>
</dbReference>
<dbReference type="STRING" id="474950.SAMN05421771_4179"/>
<feature type="transmembrane region" description="Helical" evidence="1">
    <location>
        <begin position="226"/>
        <end position="244"/>
    </location>
</feature>
<feature type="transmembrane region" description="Helical" evidence="1">
    <location>
        <begin position="193"/>
        <end position="210"/>
    </location>
</feature>
<protein>
    <recommendedName>
        <fullName evidence="4">4-hydroxybenzoate polyprenyltransferase</fullName>
    </recommendedName>
</protein>
<evidence type="ECO:0000313" key="3">
    <source>
        <dbReference type="Proteomes" id="UP000199024"/>
    </source>
</evidence>
<feature type="transmembrane region" description="Helical" evidence="1">
    <location>
        <begin position="104"/>
        <end position="125"/>
    </location>
</feature>
<keyword evidence="3" id="KW-1185">Reference proteome</keyword>
<keyword evidence="1" id="KW-0812">Transmembrane</keyword>
<feature type="transmembrane region" description="Helical" evidence="1">
    <location>
        <begin position="131"/>
        <end position="151"/>
    </location>
</feature>
<feature type="transmembrane region" description="Helical" evidence="1">
    <location>
        <begin position="163"/>
        <end position="181"/>
    </location>
</feature>
<keyword evidence="1" id="KW-0472">Membrane</keyword>
<sequence length="298" mass="32373">MKLLDEVLFAEASESESRLAEARNSPLVLWHLLSLDAPMVAVVWTMFTARMTHTAVPVATGVAMGLAVWLLYAADRLLDTRALDPLGEPGEFEARHFFHHRHRAAFGVGMAIATVGLALLLPRLASDSIHLYLTEGALMAGYFVLIHATPLRGGRRRIALPKELMVGPFFAAATFIPTVARNPGLRLSLLPDAVLFAGLCCLNCLYIYAWEHPQPERDAHWTTHRAVRRLSLLAGGLVLAAAALALRGEWLYPAAVGLSAVGLMGLDEVRGSMARPALRAAADAVLLAPLVLLPFWIR</sequence>
<dbReference type="Proteomes" id="UP000199024">
    <property type="component" value="Unassembled WGS sequence"/>
</dbReference>
<dbReference type="RefSeq" id="WP_245782059.1">
    <property type="nucleotide sequence ID" value="NZ_FOZL01000002.1"/>
</dbReference>
<dbReference type="AlphaFoldDB" id="A0A1I6N0B9"/>
<evidence type="ECO:0000313" key="2">
    <source>
        <dbReference type="EMBL" id="SFS21403.1"/>
    </source>
</evidence>
<evidence type="ECO:0000256" key="1">
    <source>
        <dbReference type="SAM" id="Phobius"/>
    </source>
</evidence>
<gene>
    <name evidence="2" type="ORF">SAMN05421771_4179</name>
</gene>